<evidence type="ECO:0000256" key="2">
    <source>
        <dbReference type="ARBA" id="ARBA00022801"/>
    </source>
</evidence>
<gene>
    <name evidence="7" type="primary">LOC105165345</name>
</gene>
<sequence length="451" mass="49110">MDNSLLDSRSEDVSFLNFGGGGGGSYPDFERNNGVYAAALVLKFISWLSLMKGIHVFLLLLLVSSNAADYNGECKYDWPLVPRPHSVSVTEFGALGDGKTINTVAFQNAIFYLKSFADKGGAQLYVPAGRWLIGCINLTSHLTLFLEKDAIILGSQDYSHWDVVEPLPSYGRGLEVPGRRYRSLISGQNLTDVVITGNNGTIDGQGSIWWDQMNAHSLNNSRPHLVEFIGSDTVVISNLTFLNAPGWSIHPVYCSDLLVQNITVYSPPDSPYTSGIVPDSSEHVCIENSNISTGHDAVALKSGWDEYGIAFGRPTTNLHVRRDIFVSDVYMENVRQGIEATGEWNSHPDDKFDPDALPVVSDITFRDIVGVNISTAGNFLGIDESPFTSICLSNVSFSINSDPSMSWLCANVLGSSINVSPEPCPQLLTSSSGASRDCFIFSRPSSRVTDL</sequence>
<comment type="similarity">
    <text evidence="1 4">Belongs to the glycosyl hydrolase 28 family.</text>
</comment>
<dbReference type="InterPro" id="IPR000743">
    <property type="entry name" value="Glyco_hydro_28"/>
</dbReference>
<dbReference type="GeneID" id="105165345"/>
<evidence type="ECO:0000256" key="1">
    <source>
        <dbReference type="ARBA" id="ARBA00008834"/>
    </source>
</evidence>
<dbReference type="GO" id="GO:0004650">
    <property type="term" value="F:polygalacturonase activity"/>
    <property type="evidence" value="ECO:0007669"/>
    <property type="project" value="InterPro"/>
</dbReference>
<dbReference type="GO" id="GO:0005975">
    <property type="term" value="P:carbohydrate metabolic process"/>
    <property type="evidence" value="ECO:0007669"/>
    <property type="project" value="InterPro"/>
</dbReference>
<evidence type="ECO:0000313" key="7">
    <source>
        <dbReference type="RefSeq" id="XP_011082629.1"/>
    </source>
</evidence>
<keyword evidence="2 4" id="KW-0378">Hydrolase</keyword>
<dbReference type="FunCoup" id="A0A6I9TNE0">
    <property type="interactions" value="38"/>
</dbReference>
<dbReference type="OrthoDB" id="187139at2759"/>
<dbReference type="AlphaFoldDB" id="A0A6I9TNE0"/>
<dbReference type="Pfam" id="PF12708">
    <property type="entry name" value="Pect-lyase_RHGA_epim"/>
    <property type="match status" value="1"/>
</dbReference>
<protein>
    <submittedName>
        <fullName evidence="7">Probable polygalacturonase</fullName>
    </submittedName>
</protein>
<dbReference type="Proteomes" id="UP000504604">
    <property type="component" value="Linkage group LG6"/>
</dbReference>
<dbReference type="PANTHER" id="PTHR31339:SF5">
    <property type="entry name" value="HYDROLASE FAMILY 28 PROTEIN, PUTATIVE, EXPRESSED-RELATED"/>
    <property type="match status" value="1"/>
</dbReference>
<evidence type="ECO:0000313" key="6">
    <source>
        <dbReference type="Proteomes" id="UP000504604"/>
    </source>
</evidence>
<keyword evidence="6" id="KW-1185">Reference proteome</keyword>
<accession>A0A6I9TNE0</accession>
<dbReference type="InterPro" id="IPR024535">
    <property type="entry name" value="RHGA/B-epi-like_pectate_lyase"/>
</dbReference>
<name>A0A6I9TNE0_SESIN</name>
<keyword evidence="3 4" id="KW-0326">Glycosidase</keyword>
<organism evidence="6 7">
    <name type="scientific">Sesamum indicum</name>
    <name type="common">Oriental sesame</name>
    <name type="synonym">Sesamum orientale</name>
    <dbReference type="NCBI Taxonomy" id="4182"/>
    <lineage>
        <taxon>Eukaryota</taxon>
        <taxon>Viridiplantae</taxon>
        <taxon>Streptophyta</taxon>
        <taxon>Embryophyta</taxon>
        <taxon>Tracheophyta</taxon>
        <taxon>Spermatophyta</taxon>
        <taxon>Magnoliopsida</taxon>
        <taxon>eudicotyledons</taxon>
        <taxon>Gunneridae</taxon>
        <taxon>Pentapetalae</taxon>
        <taxon>asterids</taxon>
        <taxon>lamiids</taxon>
        <taxon>Lamiales</taxon>
        <taxon>Pedaliaceae</taxon>
        <taxon>Sesamum</taxon>
    </lineage>
</organism>
<dbReference type="Gene3D" id="2.160.20.10">
    <property type="entry name" value="Single-stranded right-handed beta-helix, Pectin lyase-like"/>
    <property type="match status" value="2"/>
</dbReference>
<evidence type="ECO:0000256" key="4">
    <source>
        <dbReference type="RuleBase" id="RU361169"/>
    </source>
</evidence>
<evidence type="ECO:0000259" key="5">
    <source>
        <dbReference type="Pfam" id="PF12708"/>
    </source>
</evidence>
<proteinExistence type="inferred from homology"/>
<feature type="domain" description="Rhamnogalacturonase A/B/Epimerase-like pectate lyase" evidence="5">
    <location>
        <begin position="87"/>
        <end position="133"/>
    </location>
</feature>
<dbReference type="InterPro" id="IPR012334">
    <property type="entry name" value="Pectin_lyas_fold"/>
</dbReference>
<dbReference type="Pfam" id="PF00295">
    <property type="entry name" value="Glyco_hydro_28"/>
    <property type="match status" value="1"/>
</dbReference>
<dbReference type="InterPro" id="IPR011050">
    <property type="entry name" value="Pectin_lyase_fold/virulence"/>
</dbReference>
<dbReference type="RefSeq" id="XP_011082629.1">
    <property type="nucleotide sequence ID" value="XM_011084327.1"/>
</dbReference>
<evidence type="ECO:0000256" key="3">
    <source>
        <dbReference type="ARBA" id="ARBA00023295"/>
    </source>
</evidence>
<reference evidence="7" key="1">
    <citation type="submission" date="2025-08" db="UniProtKB">
        <authorList>
            <consortium name="RefSeq"/>
        </authorList>
    </citation>
    <scope>IDENTIFICATION</scope>
</reference>
<dbReference type="InParanoid" id="A0A6I9TNE0"/>
<dbReference type="InterPro" id="IPR051801">
    <property type="entry name" value="GH28_Enzymes"/>
</dbReference>
<dbReference type="PANTHER" id="PTHR31339">
    <property type="entry name" value="PECTIN LYASE-RELATED"/>
    <property type="match status" value="1"/>
</dbReference>
<dbReference type="KEGG" id="sind:105165345"/>
<dbReference type="SUPFAM" id="SSF51126">
    <property type="entry name" value="Pectin lyase-like"/>
    <property type="match status" value="1"/>
</dbReference>